<evidence type="ECO:0000256" key="1">
    <source>
        <dbReference type="SAM" id="SignalP"/>
    </source>
</evidence>
<organism evidence="2 3">
    <name type="scientific">Lacinutrix venerupis</name>
    <dbReference type="NCBI Taxonomy" id="1486034"/>
    <lineage>
        <taxon>Bacteria</taxon>
        <taxon>Pseudomonadati</taxon>
        <taxon>Bacteroidota</taxon>
        <taxon>Flavobacteriia</taxon>
        <taxon>Flavobacteriales</taxon>
        <taxon>Flavobacteriaceae</taxon>
        <taxon>Lacinutrix</taxon>
    </lineage>
</organism>
<gene>
    <name evidence="2" type="ORF">BWR22_01385</name>
</gene>
<reference evidence="2 3" key="1">
    <citation type="submission" date="2017-01" db="EMBL/GenBank/DDBJ databases">
        <title>Complete genome of Lacinutrix venerupis DOK2-8 isolated from seawater in Dokdo.</title>
        <authorList>
            <person name="Chi W.-J."/>
            <person name="Kim J.H."/>
        </authorList>
    </citation>
    <scope>NUCLEOTIDE SEQUENCE [LARGE SCALE GENOMIC DNA]</scope>
    <source>
        <strain evidence="2 3">DOK2-8</strain>
    </source>
</reference>
<accession>A0AAC9LI53</accession>
<protein>
    <recommendedName>
        <fullName evidence="4">Secreted protein (Por secretion system target)</fullName>
    </recommendedName>
</protein>
<name>A0AAC9LI53_9FLAO</name>
<dbReference type="EMBL" id="CP019352">
    <property type="protein sequence ID" value="APX99015.1"/>
    <property type="molecule type" value="Genomic_DNA"/>
</dbReference>
<dbReference type="KEGG" id="lvn:BWR22_01385"/>
<keyword evidence="3" id="KW-1185">Reference proteome</keyword>
<keyword evidence="1" id="KW-0732">Signal</keyword>
<evidence type="ECO:0000313" key="3">
    <source>
        <dbReference type="Proteomes" id="UP000187506"/>
    </source>
</evidence>
<sequence>MKKAIKKSLLFVAVLVTMVNYASNVSPLNEDDNVKKTVLTLNNVKEGQQLLIKDNNQVILYKEAISKSGEYKKGFDLTALPNGDYYFELNKDIVIEVIPFKVKNNLVTFNKEDKTQIFKPFVTLKNNTLFVSSLSLNASPIEFVIYYKNGSTTELIHEENIKDKVNIQKAYTLDATKKGDYVFVTKTQNRVFTNNINL</sequence>
<dbReference type="Proteomes" id="UP000187506">
    <property type="component" value="Chromosome"/>
</dbReference>
<proteinExistence type="predicted"/>
<evidence type="ECO:0008006" key="4">
    <source>
        <dbReference type="Google" id="ProtNLM"/>
    </source>
</evidence>
<evidence type="ECO:0000313" key="2">
    <source>
        <dbReference type="EMBL" id="APX99015.1"/>
    </source>
</evidence>
<feature type="chain" id="PRO_5042285833" description="Secreted protein (Por secretion system target)" evidence="1">
    <location>
        <begin position="23"/>
        <end position="198"/>
    </location>
</feature>
<dbReference type="AlphaFoldDB" id="A0AAC9LI53"/>
<feature type="signal peptide" evidence="1">
    <location>
        <begin position="1"/>
        <end position="22"/>
    </location>
</feature>
<dbReference type="RefSeq" id="WP_076731659.1">
    <property type="nucleotide sequence ID" value="NZ_CP019352.1"/>
</dbReference>